<reference evidence="2" key="2">
    <citation type="submission" date="2020-11" db="EMBL/GenBank/DDBJ databases">
        <authorList>
            <person name="Cecchin M."/>
            <person name="Marcolungo L."/>
            <person name="Rossato M."/>
            <person name="Girolomoni L."/>
            <person name="Cosentino E."/>
            <person name="Cuine S."/>
            <person name="Li-Beisson Y."/>
            <person name="Delledonne M."/>
            <person name="Ballottari M."/>
        </authorList>
    </citation>
    <scope>NUCLEOTIDE SEQUENCE</scope>
    <source>
        <strain evidence="2">211/11P</strain>
        <tissue evidence="2">Whole cell</tissue>
    </source>
</reference>
<protein>
    <submittedName>
        <fullName evidence="2">Uncharacterized protein</fullName>
    </submittedName>
</protein>
<dbReference type="Proteomes" id="UP001055712">
    <property type="component" value="Unassembled WGS sequence"/>
</dbReference>
<comment type="caution">
    <text evidence="2">The sequence shown here is derived from an EMBL/GenBank/DDBJ whole genome shotgun (WGS) entry which is preliminary data.</text>
</comment>
<evidence type="ECO:0000313" key="3">
    <source>
        <dbReference type="Proteomes" id="UP001055712"/>
    </source>
</evidence>
<evidence type="ECO:0000256" key="1">
    <source>
        <dbReference type="SAM" id="MobiDB-lite"/>
    </source>
</evidence>
<name>A0A9D4TJJ5_CHLVU</name>
<gene>
    <name evidence="2" type="ORF">D9Q98_007133</name>
</gene>
<keyword evidence="3" id="KW-1185">Reference proteome</keyword>
<reference evidence="2" key="1">
    <citation type="journal article" date="2019" name="Plant J.">
        <title>Chlorella vulgaris genome assembly and annotation reveals the molecular basis for metabolic acclimation to high light conditions.</title>
        <authorList>
            <person name="Cecchin M."/>
            <person name="Marcolungo L."/>
            <person name="Rossato M."/>
            <person name="Girolomoni L."/>
            <person name="Cosentino E."/>
            <person name="Cuine S."/>
            <person name="Li-Beisson Y."/>
            <person name="Delledonne M."/>
            <person name="Ballottari M."/>
        </authorList>
    </citation>
    <scope>NUCLEOTIDE SEQUENCE</scope>
    <source>
        <strain evidence="2">211/11P</strain>
    </source>
</reference>
<evidence type="ECO:0000313" key="2">
    <source>
        <dbReference type="EMBL" id="KAI3427197.1"/>
    </source>
</evidence>
<sequence>MTPAAAAESLDGPPGPPSSNDRFSELQRKLEWQMGTFGGPDRVVGELQSRARKLATVVQFLQQQGVSNAAGVWLVLEHQHSALACDIPSNLGPKLQLFRRLVAAEPGWADALARALRSSRDAAALDLPLPAFEAALHFVAAQLQRVSRRRYQQLHQPFSLFSFVQLHPDLAGELLSRHPQQFTEHAAPWLQQHLGWDGAALADAALSSAYEEFCSSWDSQRAQDCLEWLLGLGLSGAEAGELLRADLRLLVGPERQLSAVQARVDDLASTLGVGARLASSLVLCQPWFTDAVAERTGQLVKVLQDTVGMSEEQVFLFALGGGLDEGSFTRTEAGIERATDRLKQLLIVSGSWPGVAALLQQHPDALAMPWRSLGSVLQDTAQQHAWEAVLSMQLAEAEQGALEA</sequence>
<dbReference type="EMBL" id="SIDB01000010">
    <property type="protein sequence ID" value="KAI3427197.1"/>
    <property type="molecule type" value="Genomic_DNA"/>
</dbReference>
<dbReference type="InterPro" id="IPR038538">
    <property type="entry name" value="MTERF_sf"/>
</dbReference>
<organism evidence="2 3">
    <name type="scientific">Chlorella vulgaris</name>
    <name type="common">Green alga</name>
    <dbReference type="NCBI Taxonomy" id="3077"/>
    <lineage>
        <taxon>Eukaryota</taxon>
        <taxon>Viridiplantae</taxon>
        <taxon>Chlorophyta</taxon>
        <taxon>core chlorophytes</taxon>
        <taxon>Trebouxiophyceae</taxon>
        <taxon>Chlorellales</taxon>
        <taxon>Chlorellaceae</taxon>
        <taxon>Chlorella clade</taxon>
        <taxon>Chlorella</taxon>
    </lineage>
</organism>
<dbReference type="AlphaFoldDB" id="A0A9D4TJJ5"/>
<dbReference type="Gene3D" id="1.25.70.10">
    <property type="entry name" value="Transcription termination factor 3, mitochondrial"/>
    <property type="match status" value="1"/>
</dbReference>
<proteinExistence type="predicted"/>
<dbReference type="OrthoDB" id="10534328at2759"/>
<accession>A0A9D4TJJ5</accession>
<feature type="region of interest" description="Disordered" evidence="1">
    <location>
        <begin position="1"/>
        <end position="22"/>
    </location>
</feature>